<sequence length="750" mass="79416">MAYSLKLLLLLTVTYYFIFSNTLAADSNDLKTYIVYMGDLPKTDFSVASVHTNMLQEVTGSRAEKSLLWSYKRSFNGFAAKLTEDEKDQIAQMEGVVSVFPSQLKQPHTTRSWDFLGFPQDVKRAPLESDVIVAMLDTGVWPESDSFKDDGLGPPPAKWKGSCTSTNFTCNNKLIGAKFYNSEASEARYKELSARDTEGHGTHTASTVAGHEVKNASLLGLANGTARGGVPSARIAVYKICFPGGCSDVDILAAFDDAIADGVDIISLSVGGSFPIDYFQDSIAIGAFHSMKNGILTSNSAGNSGPSPGSISNISPWSLSVAASSIDRKFLAQIVLGNNMTYEGPAINTFDGVIHPIVDGASVPNTKKGFTSDDSKYCQPDSLDPALVQNKIVVCESFDAPEYALQSGASGVVVIGDFGFQDVAFAFPLPTTYLSSISKDGNAVLSYINSTTTPTANILKSHEPVDKASPTVVSFSSRGPNQITHDILKPDLTAPGVDILAAWSTSKTVTGDEGDTRVVPFNIISGTSMSCPHVTGVAAYVKSFHPTWSPAAIKSALMTTATPMSPSKNTDAEFAYGSGHINPLKAVDPGLVYDATEQDFVSFLCGQGYSATNLKIITGDSSACSATNNATVWNLNYPSFALSAQQQGTISRTFNRTVTNVGAASSTYQANVVAPPGLVVKVNPSTLAFKAVGETQSFVVTVDATIGSKMLSGSLVWTDGVHNVTSPIVAFLSQRSFISVLSSDQTISSI</sequence>
<proteinExistence type="inferred from homology"/>
<evidence type="ECO:0000256" key="2">
    <source>
        <dbReference type="ARBA" id="ARBA00022670"/>
    </source>
</evidence>
<evidence type="ECO:0000256" key="1">
    <source>
        <dbReference type="ARBA" id="ARBA00011073"/>
    </source>
</evidence>
<evidence type="ECO:0000256" key="5">
    <source>
        <dbReference type="ARBA" id="ARBA00022825"/>
    </source>
</evidence>
<organism evidence="12 13">
    <name type="scientific">Ambrosia artemisiifolia</name>
    <name type="common">Common ragweed</name>
    <dbReference type="NCBI Taxonomy" id="4212"/>
    <lineage>
        <taxon>Eukaryota</taxon>
        <taxon>Viridiplantae</taxon>
        <taxon>Streptophyta</taxon>
        <taxon>Embryophyta</taxon>
        <taxon>Tracheophyta</taxon>
        <taxon>Spermatophyta</taxon>
        <taxon>Magnoliopsida</taxon>
        <taxon>eudicotyledons</taxon>
        <taxon>Gunneridae</taxon>
        <taxon>Pentapetalae</taxon>
        <taxon>asterids</taxon>
        <taxon>campanulids</taxon>
        <taxon>Asterales</taxon>
        <taxon>Asteraceae</taxon>
        <taxon>Asteroideae</taxon>
        <taxon>Heliantheae alliance</taxon>
        <taxon>Heliantheae</taxon>
        <taxon>Ambrosia</taxon>
    </lineage>
</organism>
<feature type="domain" description="Inhibitor I9" evidence="10">
    <location>
        <begin position="32"/>
        <end position="103"/>
    </location>
</feature>
<feature type="domain" description="Peptidase S8/S53" evidence="9">
    <location>
        <begin position="129"/>
        <end position="579"/>
    </location>
</feature>
<evidence type="ECO:0000259" key="9">
    <source>
        <dbReference type="Pfam" id="PF00082"/>
    </source>
</evidence>
<dbReference type="Pfam" id="PF00082">
    <property type="entry name" value="Peptidase_S8"/>
    <property type="match status" value="1"/>
</dbReference>
<evidence type="ECO:0000259" key="10">
    <source>
        <dbReference type="Pfam" id="PF05922"/>
    </source>
</evidence>
<dbReference type="InterPro" id="IPR023828">
    <property type="entry name" value="Peptidase_S8_Ser-AS"/>
</dbReference>
<dbReference type="Gene3D" id="3.30.70.80">
    <property type="entry name" value="Peptidase S8 propeptide/proteinase inhibitor I9"/>
    <property type="match status" value="1"/>
</dbReference>
<dbReference type="Gene3D" id="2.60.40.2310">
    <property type="match status" value="1"/>
</dbReference>
<dbReference type="Pfam" id="PF05922">
    <property type="entry name" value="Inhibitor_I9"/>
    <property type="match status" value="1"/>
</dbReference>
<dbReference type="InterPro" id="IPR045051">
    <property type="entry name" value="SBT"/>
</dbReference>
<evidence type="ECO:0000256" key="8">
    <source>
        <dbReference type="SAM" id="SignalP"/>
    </source>
</evidence>
<dbReference type="PROSITE" id="PS51892">
    <property type="entry name" value="SUBTILASE"/>
    <property type="match status" value="1"/>
</dbReference>
<keyword evidence="5 7" id="KW-0720">Serine protease</keyword>
<evidence type="ECO:0000256" key="7">
    <source>
        <dbReference type="PROSITE-ProRule" id="PRU01240"/>
    </source>
</evidence>
<feature type="signal peptide" evidence="8">
    <location>
        <begin position="1"/>
        <end position="24"/>
    </location>
</feature>
<dbReference type="InterPro" id="IPR010259">
    <property type="entry name" value="S8pro/Inhibitor_I9"/>
</dbReference>
<evidence type="ECO:0000256" key="4">
    <source>
        <dbReference type="ARBA" id="ARBA00022801"/>
    </source>
</evidence>
<dbReference type="PANTHER" id="PTHR10795">
    <property type="entry name" value="PROPROTEIN CONVERTASE SUBTILISIN/KEXIN"/>
    <property type="match status" value="1"/>
</dbReference>
<name>A0AAD5CE17_AMBAR</name>
<dbReference type="Pfam" id="PF17766">
    <property type="entry name" value="fn3_6"/>
    <property type="match status" value="1"/>
</dbReference>
<comment type="similarity">
    <text evidence="1 7">Belongs to the peptidase S8 family.</text>
</comment>
<feature type="domain" description="Subtilisin-like protease fibronectin type-III" evidence="11">
    <location>
        <begin position="634"/>
        <end position="729"/>
    </location>
</feature>
<keyword evidence="2 7" id="KW-0645">Protease</keyword>
<dbReference type="InterPro" id="IPR015500">
    <property type="entry name" value="Peptidase_S8_subtilisin-rel"/>
</dbReference>
<dbReference type="Proteomes" id="UP001206925">
    <property type="component" value="Unassembled WGS sequence"/>
</dbReference>
<keyword evidence="3 8" id="KW-0732">Signal</keyword>
<dbReference type="InterPro" id="IPR034197">
    <property type="entry name" value="Peptidases_S8_3"/>
</dbReference>
<dbReference type="FunFam" id="2.60.40.2310:FF:000001">
    <property type="entry name" value="Subtilisin-like protease SBT1.5"/>
    <property type="match status" value="1"/>
</dbReference>
<dbReference type="CDD" id="cd04852">
    <property type="entry name" value="Peptidases_S8_3"/>
    <property type="match status" value="1"/>
</dbReference>
<feature type="active site" description="Charge relay system" evidence="6 7">
    <location>
        <position position="137"/>
    </location>
</feature>
<dbReference type="EMBL" id="JAMZMK010008574">
    <property type="protein sequence ID" value="KAI7739739.1"/>
    <property type="molecule type" value="Genomic_DNA"/>
</dbReference>
<dbReference type="Gene3D" id="3.40.50.200">
    <property type="entry name" value="Peptidase S8/S53 domain"/>
    <property type="match status" value="1"/>
</dbReference>
<evidence type="ECO:0000256" key="3">
    <source>
        <dbReference type="ARBA" id="ARBA00022729"/>
    </source>
</evidence>
<dbReference type="FunFam" id="3.30.70.80:FF:000002">
    <property type="entry name" value="Subtilisin-like protease SBT5.3"/>
    <property type="match status" value="1"/>
</dbReference>
<keyword evidence="4 7" id="KW-0378">Hydrolase</keyword>
<dbReference type="PRINTS" id="PR00723">
    <property type="entry name" value="SUBTILISIN"/>
</dbReference>
<reference evidence="12" key="1">
    <citation type="submission" date="2022-06" db="EMBL/GenBank/DDBJ databases">
        <title>Uncovering the hologenomic basis of an extraordinary plant invasion.</title>
        <authorList>
            <person name="Bieker V.C."/>
            <person name="Martin M.D."/>
            <person name="Gilbert T."/>
            <person name="Hodgins K."/>
            <person name="Battlay P."/>
            <person name="Petersen B."/>
            <person name="Wilson J."/>
        </authorList>
    </citation>
    <scope>NUCLEOTIDE SEQUENCE</scope>
    <source>
        <strain evidence="12">AA19_3_7</strain>
        <tissue evidence="12">Leaf</tissue>
    </source>
</reference>
<evidence type="ECO:0000313" key="12">
    <source>
        <dbReference type="EMBL" id="KAI7739739.1"/>
    </source>
</evidence>
<dbReference type="CDD" id="cd02120">
    <property type="entry name" value="PA_subtilisin_like"/>
    <property type="match status" value="1"/>
</dbReference>
<comment type="caution">
    <text evidence="12">The sequence shown here is derived from an EMBL/GenBank/DDBJ whole genome shotgun (WGS) entry which is preliminary data.</text>
</comment>
<dbReference type="InterPro" id="IPR036852">
    <property type="entry name" value="Peptidase_S8/S53_dom_sf"/>
</dbReference>
<evidence type="ECO:0008006" key="14">
    <source>
        <dbReference type="Google" id="ProtNLM"/>
    </source>
</evidence>
<evidence type="ECO:0000259" key="11">
    <source>
        <dbReference type="Pfam" id="PF17766"/>
    </source>
</evidence>
<dbReference type="FunFam" id="3.40.50.200:FF:000006">
    <property type="entry name" value="Subtilisin-like protease SBT1.5"/>
    <property type="match status" value="1"/>
</dbReference>
<dbReference type="Gene3D" id="3.50.30.30">
    <property type="match status" value="1"/>
</dbReference>
<keyword evidence="13" id="KW-1185">Reference proteome</keyword>
<protein>
    <recommendedName>
        <fullName evidence="14">Cucumisin</fullName>
    </recommendedName>
</protein>
<dbReference type="GO" id="GO:0006508">
    <property type="term" value="P:proteolysis"/>
    <property type="evidence" value="ECO:0007669"/>
    <property type="project" value="UniProtKB-KW"/>
</dbReference>
<dbReference type="InterPro" id="IPR000209">
    <property type="entry name" value="Peptidase_S8/S53_dom"/>
</dbReference>
<evidence type="ECO:0000256" key="6">
    <source>
        <dbReference type="PIRSR" id="PIRSR615500-1"/>
    </source>
</evidence>
<accession>A0AAD5CE17</accession>
<dbReference type="PROSITE" id="PS00138">
    <property type="entry name" value="SUBTILASE_SER"/>
    <property type="match status" value="1"/>
</dbReference>
<dbReference type="SUPFAM" id="SSF52743">
    <property type="entry name" value="Subtilisin-like"/>
    <property type="match status" value="1"/>
</dbReference>
<dbReference type="InterPro" id="IPR037045">
    <property type="entry name" value="S8pro/Inhibitor_I9_sf"/>
</dbReference>
<dbReference type="GO" id="GO:0004252">
    <property type="term" value="F:serine-type endopeptidase activity"/>
    <property type="evidence" value="ECO:0007669"/>
    <property type="project" value="UniProtKB-UniRule"/>
</dbReference>
<dbReference type="AlphaFoldDB" id="A0AAD5CE17"/>
<dbReference type="InterPro" id="IPR041469">
    <property type="entry name" value="Subtilisin-like_FN3"/>
</dbReference>
<feature type="active site" description="Charge relay system" evidence="6 7">
    <location>
        <position position="528"/>
    </location>
</feature>
<gene>
    <name evidence="12" type="ORF">M8C21_000505</name>
</gene>
<evidence type="ECO:0000313" key="13">
    <source>
        <dbReference type="Proteomes" id="UP001206925"/>
    </source>
</evidence>
<feature type="chain" id="PRO_5042185702" description="Cucumisin" evidence="8">
    <location>
        <begin position="25"/>
        <end position="750"/>
    </location>
</feature>
<feature type="active site" description="Charge relay system" evidence="6 7">
    <location>
        <position position="200"/>
    </location>
</feature>